<organism evidence="1 2">
    <name type="scientific">Trichinella britovi</name>
    <name type="common">Parasitic roundworm</name>
    <dbReference type="NCBI Taxonomy" id="45882"/>
    <lineage>
        <taxon>Eukaryota</taxon>
        <taxon>Metazoa</taxon>
        <taxon>Ecdysozoa</taxon>
        <taxon>Nematoda</taxon>
        <taxon>Enoplea</taxon>
        <taxon>Dorylaimia</taxon>
        <taxon>Trichinellida</taxon>
        <taxon>Trichinellidae</taxon>
        <taxon>Trichinella</taxon>
    </lineage>
</organism>
<dbReference type="AlphaFoldDB" id="A0A0V1C3Q4"/>
<proteinExistence type="predicted"/>
<keyword evidence="2" id="KW-1185">Reference proteome</keyword>
<accession>A0A0V1C3Q4</accession>
<reference evidence="1 2" key="1">
    <citation type="submission" date="2015-01" db="EMBL/GenBank/DDBJ databases">
        <title>Evolution of Trichinella species and genotypes.</title>
        <authorList>
            <person name="Korhonen P.K."/>
            <person name="Edoardo P."/>
            <person name="Giuseppe L.R."/>
            <person name="Gasser R.B."/>
        </authorList>
    </citation>
    <scope>NUCLEOTIDE SEQUENCE [LARGE SCALE GENOMIC DNA]</scope>
    <source>
        <strain evidence="1">ISS120</strain>
    </source>
</reference>
<sequence length="78" mass="9346">MYSLFYRRYCSSTESFQCKEKKQDGNALRAVNIAKASEETGNRFTRRYHHCQDTWKIRHHEQMSNIRKCPALDYTVIP</sequence>
<name>A0A0V1C3Q4_TRIBR</name>
<comment type="caution">
    <text evidence="1">The sequence shown here is derived from an EMBL/GenBank/DDBJ whole genome shotgun (WGS) entry which is preliminary data.</text>
</comment>
<evidence type="ECO:0000313" key="1">
    <source>
        <dbReference type="EMBL" id="KRY43762.1"/>
    </source>
</evidence>
<dbReference type="EMBL" id="JYDI01000914">
    <property type="protein sequence ID" value="KRY43762.1"/>
    <property type="molecule type" value="Genomic_DNA"/>
</dbReference>
<gene>
    <name evidence="1" type="ORF">T03_12733</name>
</gene>
<evidence type="ECO:0000313" key="2">
    <source>
        <dbReference type="Proteomes" id="UP000054653"/>
    </source>
</evidence>
<protein>
    <submittedName>
        <fullName evidence="1">Uncharacterized protein</fullName>
    </submittedName>
</protein>
<dbReference type="Proteomes" id="UP000054653">
    <property type="component" value="Unassembled WGS sequence"/>
</dbReference>